<gene>
    <name evidence="1" type="ORF">BB934_03740</name>
</gene>
<name>A0A1B2EBV4_9HYPH</name>
<dbReference type="KEGG" id="moc:BB934_03740"/>
<dbReference type="EMBL" id="CP016616">
    <property type="protein sequence ID" value="ANY77443.1"/>
    <property type="molecule type" value="Genomic_DNA"/>
</dbReference>
<protein>
    <recommendedName>
        <fullName evidence="2">RNA polymerase alpha subunit C-terminal domain-containing protein</fullName>
    </recommendedName>
</protein>
<sequence>MVQASVIERSVSSRLLAEEHLMPNYYRKRWEGHIRGLQLPLAAWNSLHDEGITSLDQLKAVADRLERFVGIGSKMAYVIREELARVTVAETQPADNV</sequence>
<proteinExistence type="predicted"/>
<evidence type="ECO:0000313" key="1">
    <source>
        <dbReference type="EMBL" id="ANY77443.1"/>
    </source>
</evidence>
<dbReference type="AlphaFoldDB" id="A0A1B2EBV4"/>
<reference evidence="1" key="1">
    <citation type="submission" date="2016-07" db="EMBL/GenBank/DDBJ databases">
        <title>Microvirga ossetica sp. nov. a new species of rhizobia isolated from root nodules of the legume species Vicia alpestris Steven originated from North Ossetia region in the Caucasus.</title>
        <authorList>
            <person name="Safronova V.I."/>
            <person name="Kuznetsova I.G."/>
            <person name="Sazanova A.L."/>
            <person name="Belimov A."/>
            <person name="Andronov E."/>
            <person name="Osledkin Y.S."/>
            <person name="Onishchuk O.P."/>
            <person name="Kurchak O.N."/>
            <person name="Shaposhnikov A.I."/>
            <person name="Willems A."/>
            <person name="Tikhonovich I.A."/>
        </authorList>
    </citation>
    <scope>NUCLEOTIDE SEQUENCE [LARGE SCALE GENOMIC DNA]</scope>
    <source>
        <strain evidence="1">V5/3M</strain>
    </source>
</reference>
<evidence type="ECO:0008006" key="2">
    <source>
        <dbReference type="Google" id="ProtNLM"/>
    </source>
</evidence>
<organism evidence="1">
    <name type="scientific">Microvirga ossetica</name>
    <dbReference type="NCBI Taxonomy" id="1882682"/>
    <lineage>
        <taxon>Bacteria</taxon>
        <taxon>Pseudomonadati</taxon>
        <taxon>Pseudomonadota</taxon>
        <taxon>Alphaproteobacteria</taxon>
        <taxon>Hyphomicrobiales</taxon>
        <taxon>Methylobacteriaceae</taxon>
        <taxon>Microvirga</taxon>
    </lineage>
</organism>
<accession>A0A1B2EBV4</accession>